<feature type="transmembrane region" description="Helical" evidence="1">
    <location>
        <begin position="31"/>
        <end position="48"/>
    </location>
</feature>
<feature type="transmembrane region" description="Helical" evidence="1">
    <location>
        <begin position="53"/>
        <end position="72"/>
    </location>
</feature>
<keyword evidence="1" id="KW-1133">Transmembrane helix</keyword>
<dbReference type="AlphaFoldDB" id="A0A291QXJ9"/>
<proteinExistence type="predicted"/>
<name>A0A291QXJ9_9BACT</name>
<organism evidence="2 3">
    <name type="scientific">Chitinophaga caeni</name>
    <dbReference type="NCBI Taxonomy" id="2029983"/>
    <lineage>
        <taxon>Bacteria</taxon>
        <taxon>Pseudomonadati</taxon>
        <taxon>Bacteroidota</taxon>
        <taxon>Chitinophagia</taxon>
        <taxon>Chitinophagales</taxon>
        <taxon>Chitinophagaceae</taxon>
        <taxon>Chitinophaga</taxon>
    </lineage>
</organism>
<keyword evidence="1" id="KW-0812">Transmembrane</keyword>
<dbReference type="InterPro" id="IPR046487">
    <property type="entry name" value="DUF6580"/>
</dbReference>
<feature type="transmembrane region" description="Helical" evidence="1">
    <location>
        <begin position="169"/>
        <end position="187"/>
    </location>
</feature>
<keyword evidence="1" id="KW-0472">Membrane</keyword>
<sequence length="195" mass="21839">MKKDTLSKILLVTGLIFLVSLGRIITNHLEIWNFTAIGACALFGGVVFEDKKYAYIVPILALFLSDLFLQLFTNVQGFYGWQMLFTYGAFIFTTWLATRLKQPGALKIFGAAIGAGLIFFLVTNFGTWLTTNMYAKSMDGLIQCYVSGIPFYKNDIFGSFFLNSLMGDVFYSGLLFVAYALIQPVFVRKEQGQLA</sequence>
<evidence type="ECO:0000313" key="2">
    <source>
        <dbReference type="EMBL" id="ATL48641.1"/>
    </source>
</evidence>
<protein>
    <submittedName>
        <fullName evidence="2">Uncharacterized protein</fullName>
    </submittedName>
</protein>
<evidence type="ECO:0000313" key="3">
    <source>
        <dbReference type="Proteomes" id="UP000220133"/>
    </source>
</evidence>
<feature type="transmembrane region" description="Helical" evidence="1">
    <location>
        <begin position="108"/>
        <end position="129"/>
    </location>
</feature>
<dbReference type="OrthoDB" id="9806699at2"/>
<gene>
    <name evidence="2" type="ORF">COR50_16540</name>
</gene>
<feature type="transmembrane region" description="Helical" evidence="1">
    <location>
        <begin position="78"/>
        <end position="96"/>
    </location>
</feature>
<dbReference type="EMBL" id="CP023777">
    <property type="protein sequence ID" value="ATL48641.1"/>
    <property type="molecule type" value="Genomic_DNA"/>
</dbReference>
<dbReference type="Proteomes" id="UP000220133">
    <property type="component" value="Chromosome"/>
</dbReference>
<feature type="transmembrane region" description="Helical" evidence="1">
    <location>
        <begin position="9"/>
        <end position="25"/>
    </location>
</feature>
<evidence type="ECO:0000256" key="1">
    <source>
        <dbReference type="SAM" id="Phobius"/>
    </source>
</evidence>
<reference evidence="2 3" key="1">
    <citation type="submission" date="2017-10" db="EMBL/GenBank/DDBJ databases">
        <title>Paenichitinophaga pekingensis gen. nov., sp. nov., isolated from activated sludge.</title>
        <authorList>
            <person name="Jin D."/>
            <person name="Kong X."/>
            <person name="Deng Y."/>
            <person name="Bai Z."/>
        </authorList>
    </citation>
    <scope>NUCLEOTIDE SEQUENCE [LARGE SCALE GENOMIC DNA]</scope>
    <source>
        <strain evidence="2 3">13</strain>
    </source>
</reference>
<keyword evidence="3" id="KW-1185">Reference proteome</keyword>
<accession>A0A291QXJ9</accession>
<dbReference type="KEGG" id="cbae:COR50_16540"/>
<dbReference type="Pfam" id="PF20221">
    <property type="entry name" value="DUF6580"/>
    <property type="match status" value="1"/>
</dbReference>
<dbReference type="RefSeq" id="WP_098195014.1">
    <property type="nucleotide sequence ID" value="NZ_CP023777.1"/>
</dbReference>